<dbReference type="EMBL" id="JADHSG010000003">
    <property type="protein sequence ID" value="MBL6903187.1"/>
    <property type="molecule type" value="Genomic_DNA"/>
</dbReference>
<keyword evidence="1" id="KW-0472">Membrane</keyword>
<accession>A0A937JHQ6</accession>
<evidence type="ECO:0000313" key="3">
    <source>
        <dbReference type="Proteomes" id="UP000705230"/>
    </source>
</evidence>
<dbReference type="Proteomes" id="UP000705230">
    <property type="component" value="Unassembled WGS sequence"/>
</dbReference>
<dbReference type="GO" id="GO:0042834">
    <property type="term" value="F:peptidoglycan binding"/>
    <property type="evidence" value="ECO:0007669"/>
    <property type="project" value="InterPro"/>
</dbReference>
<sequence>MKDFAPKISSSGKKLKKNKTIFRTKNRSKPVFAKKIIISLLVTSLLTIFTSFYLFNTNLEIFEPTPLSENTVSITFPESLKGETVLVEIEEVLDNSDCLFLLQVEAYGKEEFASEMLYKLTSMDLNPFIEEIDKIDQILFGVMLGPFLNKSDVNNAREVVIRIGLSPIIKTKCTIQ</sequence>
<name>A0A937JHQ6_9GAMM</name>
<keyword evidence="1" id="KW-0812">Transmembrane</keyword>
<organism evidence="2 3">
    <name type="scientific">SAR86 cluster bacterium</name>
    <dbReference type="NCBI Taxonomy" id="2030880"/>
    <lineage>
        <taxon>Bacteria</taxon>
        <taxon>Pseudomonadati</taxon>
        <taxon>Pseudomonadota</taxon>
        <taxon>Gammaproteobacteria</taxon>
        <taxon>SAR86 cluster</taxon>
    </lineage>
</organism>
<proteinExistence type="predicted"/>
<dbReference type="SUPFAM" id="SSF110997">
    <property type="entry name" value="Sporulation related repeat"/>
    <property type="match status" value="1"/>
</dbReference>
<dbReference type="Gene3D" id="3.30.70.1070">
    <property type="entry name" value="Sporulation related repeat"/>
    <property type="match status" value="1"/>
</dbReference>
<reference evidence="2" key="1">
    <citation type="submission" date="2020-10" db="EMBL/GenBank/DDBJ databases">
        <title>Microbiome of the Black Sea water column analyzed by genome centric metagenomics.</title>
        <authorList>
            <person name="Cabello-Yeves P.J."/>
            <person name="Callieri C."/>
            <person name="Picazo A."/>
            <person name="Mehrshad M."/>
            <person name="Haro-Moreno J.M."/>
            <person name="Roda-Garcia J."/>
            <person name="Dzembekova N."/>
            <person name="Slabakova V."/>
            <person name="Slabakova N."/>
            <person name="Moncheva S."/>
            <person name="Rodriguez-Valera F."/>
        </authorList>
    </citation>
    <scope>NUCLEOTIDE SEQUENCE</scope>
    <source>
        <strain evidence="2">BS30m-G43</strain>
    </source>
</reference>
<comment type="caution">
    <text evidence="2">The sequence shown here is derived from an EMBL/GenBank/DDBJ whole genome shotgun (WGS) entry which is preliminary data.</text>
</comment>
<keyword evidence="1" id="KW-1133">Transmembrane helix</keyword>
<evidence type="ECO:0000256" key="1">
    <source>
        <dbReference type="SAM" id="Phobius"/>
    </source>
</evidence>
<feature type="transmembrane region" description="Helical" evidence="1">
    <location>
        <begin position="36"/>
        <end position="55"/>
    </location>
</feature>
<gene>
    <name evidence="2" type="ORF">ISR29_03190</name>
</gene>
<dbReference type="InterPro" id="IPR036680">
    <property type="entry name" value="SPOR-like_sf"/>
</dbReference>
<dbReference type="AlphaFoldDB" id="A0A937JHQ6"/>
<protein>
    <submittedName>
        <fullName evidence="2">SPOR domain-containing protein</fullName>
    </submittedName>
</protein>
<evidence type="ECO:0000313" key="2">
    <source>
        <dbReference type="EMBL" id="MBL6903187.1"/>
    </source>
</evidence>